<feature type="domain" description="Ner winged helix-turn-helix DNA-binding" evidence="6">
    <location>
        <begin position="6"/>
        <end position="79"/>
    </location>
</feature>
<dbReference type="Pfam" id="PF13693">
    <property type="entry name" value="HTH_35"/>
    <property type="match status" value="1"/>
</dbReference>
<accession>B2VL25</accession>
<feature type="region of interest" description="Disordered" evidence="5">
    <location>
        <begin position="81"/>
        <end position="103"/>
    </location>
</feature>
<evidence type="ECO:0000313" key="7">
    <source>
        <dbReference type="EMBL" id="CAO95456.1"/>
    </source>
</evidence>
<evidence type="ECO:0000313" key="8">
    <source>
        <dbReference type="Proteomes" id="UP000001726"/>
    </source>
</evidence>
<keyword evidence="3" id="KW-0238">DNA-binding</keyword>
<dbReference type="OrthoDB" id="5405994at2"/>
<evidence type="ECO:0000256" key="5">
    <source>
        <dbReference type="SAM" id="MobiDB-lite"/>
    </source>
</evidence>
<sequence>MKKRRDMHPADILAAFKKRKTSLAALSRQAGLNSGTLANALKRPWPKGEFIIAAALGVHPAAIWPSRYYDSRGRLLAREQRLRRSRVTGDKEESMIIPPESNA</sequence>
<evidence type="ECO:0000256" key="1">
    <source>
        <dbReference type="ARBA" id="ARBA00006157"/>
    </source>
</evidence>
<dbReference type="SUPFAM" id="SSF47413">
    <property type="entry name" value="lambda repressor-like DNA-binding domains"/>
    <property type="match status" value="1"/>
</dbReference>
<dbReference type="eggNOG" id="COG3423">
    <property type="taxonomic scope" value="Bacteria"/>
</dbReference>
<dbReference type="GO" id="GO:0003677">
    <property type="term" value="F:DNA binding"/>
    <property type="evidence" value="ECO:0007669"/>
    <property type="project" value="UniProtKB-KW"/>
</dbReference>
<dbReference type="InterPro" id="IPR038722">
    <property type="entry name" value="Ner_HTH_dom"/>
</dbReference>
<keyword evidence="2" id="KW-0805">Transcription regulation</keyword>
<keyword evidence="4" id="KW-0804">Transcription</keyword>
<dbReference type="HOGENOM" id="CLU_162005_0_2_6"/>
<evidence type="ECO:0000259" key="6">
    <source>
        <dbReference type="Pfam" id="PF13693"/>
    </source>
</evidence>
<organism evidence="7 8">
    <name type="scientific">Erwinia tasmaniensis (strain DSM 17950 / CFBP 7177 / CIP 109463 / NCPPB 4357 / Et1/99)</name>
    <dbReference type="NCBI Taxonomy" id="465817"/>
    <lineage>
        <taxon>Bacteria</taxon>
        <taxon>Pseudomonadati</taxon>
        <taxon>Pseudomonadota</taxon>
        <taxon>Gammaproteobacteria</taxon>
        <taxon>Enterobacterales</taxon>
        <taxon>Erwiniaceae</taxon>
        <taxon>Erwinia</taxon>
    </lineage>
</organism>
<evidence type="ECO:0000256" key="4">
    <source>
        <dbReference type="ARBA" id="ARBA00023163"/>
    </source>
</evidence>
<protein>
    <submittedName>
        <fullName evidence="7">Sugar fermentation stimulation protein B</fullName>
    </submittedName>
</protein>
<evidence type="ECO:0000256" key="3">
    <source>
        <dbReference type="ARBA" id="ARBA00023125"/>
    </source>
</evidence>
<dbReference type="Proteomes" id="UP000001726">
    <property type="component" value="Chromosome"/>
</dbReference>
<gene>
    <name evidence="7" type="primary">nlp</name>
    <name evidence="7" type="ordered locus">ETA_04100</name>
</gene>
<evidence type="ECO:0000256" key="2">
    <source>
        <dbReference type="ARBA" id="ARBA00023015"/>
    </source>
</evidence>
<dbReference type="KEGG" id="eta:ETA_04100"/>
<dbReference type="STRING" id="465817.ETA_04100"/>
<dbReference type="EMBL" id="CU468135">
    <property type="protein sequence ID" value="CAO95456.1"/>
    <property type="molecule type" value="Genomic_DNA"/>
</dbReference>
<name>B2VL25_ERWT9</name>
<dbReference type="InterPro" id="IPR010982">
    <property type="entry name" value="Lambda_DNA-bd_dom_sf"/>
</dbReference>
<feature type="compositionally biased region" description="Basic and acidic residues" evidence="5">
    <location>
        <begin position="81"/>
        <end position="94"/>
    </location>
</feature>
<dbReference type="AlphaFoldDB" id="B2VL25"/>
<dbReference type="RefSeq" id="WP_012440168.1">
    <property type="nucleotide sequence ID" value="NC_010694.1"/>
</dbReference>
<proteinExistence type="inferred from homology"/>
<comment type="similarity">
    <text evidence="1">Belongs to the ner transcriptional regulatory family.</text>
</comment>
<reference evidence="7 8" key="1">
    <citation type="journal article" date="2008" name="Environ. Microbiol.">
        <title>The genome of Erwinia tasmaniensis strain Et1/99, a non-pathogenic bacterium in the genus Erwinia.</title>
        <authorList>
            <person name="Kube M."/>
            <person name="Migdoll A.M."/>
            <person name="Mueller I."/>
            <person name="Kuhl H."/>
            <person name="Beck A."/>
            <person name="Reinhardt R."/>
            <person name="Geider K."/>
        </authorList>
    </citation>
    <scope>NUCLEOTIDE SEQUENCE [LARGE SCALE GENOMIC DNA]</scope>
    <source>
        <strain evidence="8">DSM 17950 / CFBP 7177 / CIP 109463 / NCPPB 4357 / Et1/99</strain>
    </source>
</reference>
<dbReference type="Gene3D" id="1.10.260.40">
    <property type="entry name" value="lambda repressor-like DNA-binding domains"/>
    <property type="match status" value="1"/>
</dbReference>
<keyword evidence="8" id="KW-1185">Reference proteome</keyword>